<evidence type="ECO:0000256" key="6">
    <source>
        <dbReference type="RuleBase" id="RU361192"/>
    </source>
</evidence>
<gene>
    <name evidence="8" type="ORF">MYP_3037</name>
</gene>
<dbReference type="Proteomes" id="UP000030185">
    <property type="component" value="Unassembled WGS sequence"/>
</dbReference>
<dbReference type="NCBIfam" id="TIGR04183">
    <property type="entry name" value="Por_Secre_tail"/>
    <property type="match status" value="1"/>
</dbReference>
<name>A0A098LHB6_9BACT</name>
<dbReference type="AlphaFoldDB" id="A0A098LHB6"/>
<evidence type="ECO:0000256" key="3">
    <source>
        <dbReference type="ARBA" id="ARBA00012556"/>
    </source>
</evidence>
<dbReference type="GO" id="GO:0015926">
    <property type="term" value="F:glucosidase activity"/>
    <property type="evidence" value="ECO:0007669"/>
    <property type="project" value="InterPro"/>
</dbReference>
<reference evidence="8 9" key="1">
    <citation type="submission" date="2014-09" db="EMBL/GenBank/DDBJ databases">
        <title>Sporocytophaga myxococcoides PG-01 genome sequencing.</title>
        <authorList>
            <person name="Liu L."/>
            <person name="Gao P.J."/>
            <person name="Chen G.J."/>
            <person name="Wang L.S."/>
        </authorList>
    </citation>
    <scope>NUCLEOTIDE SEQUENCE [LARGE SCALE GENOMIC DNA]</scope>
    <source>
        <strain evidence="8 9">PG-01</strain>
    </source>
</reference>
<evidence type="ECO:0000313" key="9">
    <source>
        <dbReference type="Proteomes" id="UP000030185"/>
    </source>
</evidence>
<evidence type="ECO:0000256" key="2">
    <source>
        <dbReference type="ARBA" id="ARBA00010687"/>
    </source>
</evidence>
<evidence type="ECO:0000256" key="4">
    <source>
        <dbReference type="ARBA" id="ARBA00022801"/>
    </source>
</evidence>
<dbReference type="InterPro" id="IPR013783">
    <property type="entry name" value="Ig-like_fold"/>
</dbReference>
<dbReference type="Gene3D" id="2.60.40.10">
    <property type="entry name" value="Immunoglobulins"/>
    <property type="match status" value="2"/>
</dbReference>
<evidence type="ECO:0000256" key="5">
    <source>
        <dbReference type="ARBA" id="ARBA00023295"/>
    </source>
</evidence>
<keyword evidence="9" id="KW-1185">Reference proteome</keyword>
<evidence type="ECO:0000256" key="1">
    <source>
        <dbReference type="ARBA" id="ARBA00001695"/>
    </source>
</evidence>
<dbReference type="eggNOG" id="COG5295">
    <property type="taxonomic scope" value="Bacteria"/>
</dbReference>
<accession>A0A098LHB6</accession>
<sequence length="505" mass="55807">MIDFHYSDSWADPGKQTKPAAWANYNVTQLGQAVYNHTIDVLNALKAQNITPEWVQVGNETNNGMLWPEGQASTNMANYASFVNKGYEAVKAIFPNTKVIVHVSNGYDNSLFRWNIGGLINNGAKFDIIAMSMYPNTPQEWQTYAQQTLTNMNDMISRYNKEIMVSEIGVPVTAPQEARQFVEQVIKNLQSLSNKKGLGVFWWEPQAYNWEGYDKVAWTGNWGNTPYQATNAMSGFKYNCENKPPVITLISPANNLSLCQGTPVELIVNATDSDGLISRVNFYDGTTLLYTDYDSPYSYIWENPSIGTHEISAQAIDNANAATTSGTSNFTINAAPQITITSPANNSSIQSSGGFASVTLNTQTDSPDISLTEFYNGNKLIGNTQTNSYVWNQVPNGSYQNITAVVTTSSGCKGTSSPISFEINTITGIKDNFTHTSDISIYPNPSNISFNIPNLNNSSIEIYNSQGLQIEQIRAEGQISFGDHYLPGIYLVRFEDGRMIKAIKY</sequence>
<dbReference type="InterPro" id="IPR026444">
    <property type="entry name" value="Secre_tail"/>
</dbReference>
<dbReference type="EMBL" id="BBLT01000006">
    <property type="protein sequence ID" value="GAL85807.1"/>
    <property type="molecule type" value="Genomic_DNA"/>
</dbReference>
<dbReference type="STRING" id="153721.MYP_3037"/>
<comment type="catalytic activity">
    <reaction evidence="1 6">
        <text>The enzyme specifically hydrolyzes (1-&gt;4)-beta-D-galactosidic linkages in type I arabinogalactans.</text>
        <dbReference type="EC" id="3.2.1.89"/>
    </reaction>
</comment>
<feature type="domain" description="Secretion system C-terminal sorting" evidence="7">
    <location>
        <begin position="441"/>
        <end position="498"/>
    </location>
</feature>
<comment type="caution">
    <text evidence="8">The sequence shown here is derived from an EMBL/GenBank/DDBJ whole genome shotgun (WGS) entry which is preliminary data.</text>
</comment>
<dbReference type="GO" id="GO:0031218">
    <property type="term" value="F:arabinogalactan endo-1,4-beta-galactosidase activity"/>
    <property type="evidence" value="ECO:0007669"/>
    <property type="project" value="UniProtKB-EC"/>
</dbReference>
<dbReference type="Gene3D" id="3.20.20.80">
    <property type="entry name" value="Glycosidases"/>
    <property type="match status" value="1"/>
</dbReference>
<dbReference type="EC" id="3.2.1.89" evidence="3 6"/>
<dbReference type="Pfam" id="PF17957">
    <property type="entry name" value="Big_7"/>
    <property type="match status" value="2"/>
</dbReference>
<protein>
    <recommendedName>
        <fullName evidence="3 6">Arabinogalactan endo-beta-1,4-galactanase</fullName>
        <ecNumber evidence="3 6">3.2.1.89</ecNumber>
    </recommendedName>
</protein>
<evidence type="ECO:0000313" key="8">
    <source>
        <dbReference type="EMBL" id="GAL85807.1"/>
    </source>
</evidence>
<dbReference type="Pfam" id="PF07745">
    <property type="entry name" value="Glyco_hydro_53"/>
    <property type="match status" value="1"/>
</dbReference>
<dbReference type="Pfam" id="PF18962">
    <property type="entry name" value="Por_Secre_tail"/>
    <property type="match status" value="1"/>
</dbReference>
<dbReference type="PANTHER" id="PTHR34983">
    <property type="entry name" value="ARABINOGALACTAN ENDO-BETA-1,4-GALACTANASE A"/>
    <property type="match status" value="1"/>
</dbReference>
<organism evidence="8 9">
    <name type="scientific">Sporocytophaga myxococcoides</name>
    <dbReference type="NCBI Taxonomy" id="153721"/>
    <lineage>
        <taxon>Bacteria</taxon>
        <taxon>Pseudomonadati</taxon>
        <taxon>Bacteroidota</taxon>
        <taxon>Cytophagia</taxon>
        <taxon>Cytophagales</taxon>
        <taxon>Cytophagaceae</taxon>
        <taxon>Sporocytophaga</taxon>
    </lineage>
</organism>
<proteinExistence type="inferred from homology"/>
<dbReference type="InterPro" id="IPR011683">
    <property type="entry name" value="Glyco_hydro_53"/>
</dbReference>
<dbReference type="eggNOG" id="COG3867">
    <property type="taxonomic scope" value="Bacteria"/>
</dbReference>
<keyword evidence="5 6" id="KW-0326">Glycosidase</keyword>
<dbReference type="GO" id="GO:0045490">
    <property type="term" value="P:pectin catabolic process"/>
    <property type="evidence" value="ECO:0007669"/>
    <property type="project" value="TreeGrafter"/>
</dbReference>
<comment type="similarity">
    <text evidence="2 6">Belongs to the glycosyl hydrolase 53 family.</text>
</comment>
<evidence type="ECO:0000259" key="7">
    <source>
        <dbReference type="Pfam" id="PF18962"/>
    </source>
</evidence>
<dbReference type="SUPFAM" id="SSF51445">
    <property type="entry name" value="(Trans)glycosidases"/>
    <property type="match status" value="1"/>
</dbReference>
<keyword evidence="4 6" id="KW-0378">Hydrolase</keyword>
<dbReference type="PANTHER" id="PTHR34983:SF1">
    <property type="entry name" value="ARABINOGALACTAN ENDO-BETA-1,4-GALACTANASE A"/>
    <property type="match status" value="1"/>
</dbReference>
<dbReference type="InterPro" id="IPR017853">
    <property type="entry name" value="GH"/>
</dbReference>